<protein>
    <submittedName>
        <fullName evidence="2">Uncharacterized protein</fullName>
    </submittedName>
</protein>
<evidence type="ECO:0000313" key="2">
    <source>
        <dbReference type="EMBL" id="KAJ7675248.1"/>
    </source>
</evidence>
<evidence type="ECO:0000313" key="3">
    <source>
        <dbReference type="Proteomes" id="UP001221757"/>
    </source>
</evidence>
<reference evidence="2" key="1">
    <citation type="submission" date="2023-03" db="EMBL/GenBank/DDBJ databases">
        <title>Massive genome expansion in bonnet fungi (Mycena s.s.) driven by repeated elements and novel gene families across ecological guilds.</title>
        <authorList>
            <consortium name="Lawrence Berkeley National Laboratory"/>
            <person name="Harder C.B."/>
            <person name="Miyauchi S."/>
            <person name="Viragh M."/>
            <person name="Kuo A."/>
            <person name="Thoen E."/>
            <person name="Andreopoulos B."/>
            <person name="Lu D."/>
            <person name="Skrede I."/>
            <person name="Drula E."/>
            <person name="Henrissat B."/>
            <person name="Morin E."/>
            <person name="Kohler A."/>
            <person name="Barry K."/>
            <person name="LaButti K."/>
            <person name="Morin E."/>
            <person name="Salamov A."/>
            <person name="Lipzen A."/>
            <person name="Mereny Z."/>
            <person name="Hegedus B."/>
            <person name="Baldrian P."/>
            <person name="Stursova M."/>
            <person name="Weitz H."/>
            <person name="Taylor A."/>
            <person name="Grigoriev I.V."/>
            <person name="Nagy L.G."/>
            <person name="Martin F."/>
            <person name="Kauserud H."/>
        </authorList>
    </citation>
    <scope>NUCLEOTIDE SEQUENCE</scope>
    <source>
        <strain evidence="2">CBHHK067</strain>
    </source>
</reference>
<accession>A0AAD7GA72</accession>
<proteinExistence type="predicted"/>
<sequence>MPREAASRLEEETLIARLSLPLSCTTAASSAAPTMPTTTPATTHTRRPPTQPTASDARNQSKKAPVRCPRWTSILRLGRLTLQCLCLAARRPPALLARSLRPTFNETVQYRKKAARRTNQE</sequence>
<comment type="caution">
    <text evidence="2">The sequence shown here is derived from an EMBL/GenBank/DDBJ whole genome shotgun (WGS) entry which is preliminary data.</text>
</comment>
<keyword evidence="3" id="KW-1185">Reference proteome</keyword>
<gene>
    <name evidence="2" type="ORF">B0H17DRAFT_1334714</name>
</gene>
<feature type="compositionally biased region" description="Low complexity" evidence="1">
    <location>
        <begin position="26"/>
        <end position="43"/>
    </location>
</feature>
<dbReference type="AlphaFoldDB" id="A0AAD7GA72"/>
<evidence type="ECO:0000256" key="1">
    <source>
        <dbReference type="SAM" id="MobiDB-lite"/>
    </source>
</evidence>
<organism evidence="2 3">
    <name type="scientific">Mycena rosella</name>
    <name type="common">Pink bonnet</name>
    <name type="synonym">Agaricus rosellus</name>
    <dbReference type="NCBI Taxonomy" id="1033263"/>
    <lineage>
        <taxon>Eukaryota</taxon>
        <taxon>Fungi</taxon>
        <taxon>Dikarya</taxon>
        <taxon>Basidiomycota</taxon>
        <taxon>Agaricomycotina</taxon>
        <taxon>Agaricomycetes</taxon>
        <taxon>Agaricomycetidae</taxon>
        <taxon>Agaricales</taxon>
        <taxon>Marasmiineae</taxon>
        <taxon>Mycenaceae</taxon>
        <taxon>Mycena</taxon>
    </lineage>
</organism>
<name>A0AAD7GA72_MYCRO</name>
<feature type="region of interest" description="Disordered" evidence="1">
    <location>
        <begin position="26"/>
        <end position="65"/>
    </location>
</feature>
<dbReference type="EMBL" id="JARKIE010000150">
    <property type="protein sequence ID" value="KAJ7675248.1"/>
    <property type="molecule type" value="Genomic_DNA"/>
</dbReference>
<dbReference type="Proteomes" id="UP001221757">
    <property type="component" value="Unassembled WGS sequence"/>
</dbReference>